<accession>A0A085VM37</accession>
<sequence>MIESENDFRKAVANYLKRVDGCVALANNIIFAYEEVRVSLRLYHMNIASFKMVIMRMPNNVPEKAELLNELYFLEQSALDLDVTADEAMLLALGELSLRFKGAREAIQVVHELMHETFECFMPALIESQQDIDEVYTRLVACCAIEEDVLGALGITLNRY</sequence>
<comment type="caution">
    <text evidence="1">The sequence shown here is derived from an EMBL/GenBank/DDBJ whole genome shotgun (WGS) entry which is preliminary data.</text>
</comment>
<gene>
    <name evidence="1" type="ORF">IV01_09340</name>
</gene>
<dbReference type="EMBL" id="JPQU01000027">
    <property type="protein sequence ID" value="KFE56500.1"/>
    <property type="molecule type" value="Genomic_DNA"/>
</dbReference>
<protein>
    <submittedName>
        <fullName evidence="1">Uncharacterized protein</fullName>
    </submittedName>
</protein>
<name>A0A085VM37_PSESX</name>
<evidence type="ECO:0000313" key="1">
    <source>
        <dbReference type="EMBL" id="KFE56500.1"/>
    </source>
</evidence>
<dbReference type="AlphaFoldDB" id="A0A085VM37"/>
<proteinExistence type="predicted"/>
<reference evidence="1 2" key="1">
    <citation type="submission" date="2014-07" db="EMBL/GenBank/DDBJ databases">
        <title>Draft Genome Sequences of Environmental Pseudomonas syringae strains.</title>
        <authorList>
            <person name="Baltrus D.A."/>
            <person name="Berge O."/>
            <person name="Morris C."/>
        </authorList>
    </citation>
    <scope>NUCLEOTIDE SEQUENCE [LARGE SCALE GENOMIC DNA]</scope>
    <source>
        <strain evidence="1 2">GAW0119</strain>
    </source>
</reference>
<keyword evidence="2" id="KW-1185">Reference proteome</keyword>
<organism evidence="1 2">
    <name type="scientific">Pseudomonas syringae</name>
    <dbReference type="NCBI Taxonomy" id="317"/>
    <lineage>
        <taxon>Bacteria</taxon>
        <taxon>Pseudomonadati</taxon>
        <taxon>Pseudomonadota</taxon>
        <taxon>Gammaproteobacteria</taxon>
        <taxon>Pseudomonadales</taxon>
        <taxon>Pseudomonadaceae</taxon>
        <taxon>Pseudomonas</taxon>
    </lineage>
</organism>
<evidence type="ECO:0000313" key="2">
    <source>
        <dbReference type="Proteomes" id="UP000028631"/>
    </source>
</evidence>
<dbReference type="PATRIC" id="fig|317.175.peg.1942"/>
<dbReference type="Proteomes" id="UP000028631">
    <property type="component" value="Unassembled WGS sequence"/>
</dbReference>